<comment type="similarity">
    <text evidence="6">Belongs to the ABC-4 integral membrane protein family.</text>
</comment>
<evidence type="ECO:0000256" key="4">
    <source>
        <dbReference type="ARBA" id="ARBA00022989"/>
    </source>
</evidence>
<feature type="transmembrane region" description="Helical" evidence="7">
    <location>
        <begin position="383"/>
        <end position="403"/>
    </location>
</feature>
<feature type="transmembrane region" description="Helical" evidence="7">
    <location>
        <begin position="335"/>
        <end position="356"/>
    </location>
</feature>
<evidence type="ECO:0000259" key="8">
    <source>
        <dbReference type="Pfam" id="PF02687"/>
    </source>
</evidence>
<dbReference type="PANTHER" id="PTHR30572:SF4">
    <property type="entry name" value="ABC TRANSPORTER PERMEASE YTRF"/>
    <property type="match status" value="1"/>
</dbReference>
<feature type="domain" description="MacB-like periplasmic core" evidence="9">
    <location>
        <begin position="489"/>
        <end position="671"/>
    </location>
</feature>
<dbReference type="Pfam" id="PF12704">
    <property type="entry name" value="MacB_PCD"/>
    <property type="match status" value="2"/>
</dbReference>
<dbReference type="EMBL" id="CP134213">
    <property type="protein sequence ID" value="WND20833.1"/>
    <property type="molecule type" value="Genomic_DNA"/>
</dbReference>
<dbReference type="Proteomes" id="UP001249394">
    <property type="component" value="Chromosome"/>
</dbReference>
<dbReference type="PANTHER" id="PTHR30572">
    <property type="entry name" value="MEMBRANE COMPONENT OF TRANSPORTER-RELATED"/>
    <property type="match status" value="1"/>
</dbReference>
<keyword evidence="2" id="KW-1003">Cell membrane</keyword>
<evidence type="ECO:0000256" key="1">
    <source>
        <dbReference type="ARBA" id="ARBA00004651"/>
    </source>
</evidence>
<organism evidence="10 11">
    <name type="scientific">Streptomyces violaceus</name>
    <name type="common">Streptomyces venezuelae</name>
    <dbReference type="NCBI Taxonomy" id="1936"/>
    <lineage>
        <taxon>Bacteria</taxon>
        <taxon>Bacillati</taxon>
        <taxon>Actinomycetota</taxon>
        <taxon>Actinomycetes</taxon>
        <taxon>Kitasatosporales</taxon>
        <taxon>Streptomycetaceae</taxon>
        <taxon>Streptomyces</taxon>
    </lineage>
</organism>
<feature type="transmembrane region" description="Helical" evidence="7">
    <location>
        <begin position="789"/>
        <end position="808"/>
    </location>
</feature>
<sequence length="827" mass="84145">MALVLALVMTTACAVLLESSTRAESPAERYAGTDVVVAGQPFVPRAGELRTALERLPSVERAVPELSFPTTAVDTSGRTVVAPWDGPSLGHSWESAVLGPFALRQGRAPARDFEVVLDGALAGRLDAGVGDTVRLAGPDGLRPYEVSGVADPPRRLARQYAAFHTSREAKRLARSAQPVRAVGVLGKRTTDSAALRRQVEKAVTALYGDDAGALVVASGTGRADAEFWDVPSPAARLSSLVGTFGVLSLFVAGFVVSGTLTLAVTGRLTEIGLLRAVAATKGQIRRMIAVEVLLVTVAAALFGVPGGIGVAMLLHRMLVDGEVLPPSFALSVGPVAPWATVGLAAVVAQLAAFAAARRASRVRPVEVLRESAAPAPRLGRQRVLLGVGVLAGAGGCLGAVATGRLDGGGGTTESMVLVLMIGMALLAPLICRVAGALFLAPVTWFLPRDGALAVRNLLRQNARLAATVTPLVLALSLTGTLLCVPLITSQGAQRAARERLLADHVVSSAGPGIAPGYAERAARLPGVAAASGQLSVDGELSRADAGPDDEASVVGGSLVAVRAEAVPDLLDLGVRAGSLARLGESSVALGDSAAHGLGVTVGDRVRVNWDDGGRDTYRVAAVFSRDRDFADALLPRSSAARHAADPLDDTVLVRTAPGADRNTVARELKALAADFPGAQTGDGATESRSESGAAANLFVLLSLTMINVFTAIAVVNTLSMATAGRRREFALLRLAGAQSAQVLRMLAWEAVLTCVVALLLATVVGASVLVPLSIAVTGSAVPALAGGPLAALAFGAAVAAVATVTVAGRLAMRSGAATPGGLARAVS</sequence>
<keyword evidence="3 7" id="KW-0812">Transmembrane</keyword>
<dbReference type="InterPro" id="IPR050250">
    <property type="entry name" value="Macrolide_Exporter_MacB"/>
</dbReference>
<protein>
    <submittedName>
        <fullName evidence="10">FtsX-like permease family protein</fullName>
    </submittedName>
</protein>
<dbReference type="Pfam" id="PF02687">
    <property type="entry name" value="FtsX"/>
    <property type="match status" value="2"/>
</dbReference>
<dbReference type="InterPro" id="IPR003838">
    <property type="entry name" value="ABC3_permease_C"/>
</dbReference>
<evidence type="ECO:0000313" key="10">
    <source>
        <dbReference type="EMBL" id="WND20833.1"/>
    </source>
</evidence>
<keyword evidence="11" id="KW-1185">Reference proteome</keyword>
<evidence type="ECO:0000256" key="5">
    <source>
        <dbReference type="ARBA" id="ARBA00023136"/>
    </source>
</evidence>
<name>A0ABY9UD70_STRVL</name>
<evidence type="ECO:0000256" key="6">
    <source>
        <dbReference type="ARBA" id="ARBA00038076"/>
    </source>
</evidence>
<feature type="transmembrane region" description="Helical" evidence="7">
    <location>
        <begin position="745"/>
        <end position="769"/>
    </location>
</feature>
<proteinExistence type="inferred from homology"/>
<reference evidence="10 11" key="1">
    <citation type="submission" date="2023-09" db="EMBL/GenBank/DDBJ databases">
        <title>The genome sequence of Streptomyces anthocyanicus.</title>
        <authorList>
            <person name="Mo P."/>
        </authorList>
    </citation>
    <scope>NUCLEOTIDE SEQUENCE [LARGE SCALE GENOMIC DNA]</scope>
    <source>
        <strain evidence="10 11">JCM 4387</strain>
    </source>
</reference>
<feature type="domain" description="ABC3 transporter permease C-terminal" evidence="8">
    <location>
        <begin position="704"/>
        <end position="812"/>
    </location>
</feature>
<evidence type="ECO:0000256" key="7">
    <source>
        <dbReference type="SAM" id="Phobius"/>
    </source>
</evidence>
<comment type="subcellular location">
    <subcellularLocation>
        <location evidence="1">Cell membrane</location>
        <topology evidence="1">Multi-pass membrane protein</topology>
    </subcellularLocation>
</comment>
<accession>A0ABY9UD70</accession>
<feature type="transmembrane region" description="Helical" evidence="7">
    <location>
        <begin position="240"/>
        <end position="266"/>
    </location>
</feature>
<evidence type="ECO:0000256" key="2">
    <source>
        <dbReference type="ARBA" id="ARBA00022475"/>
    </source>
</evidence>
<evidence type="ECO:0000259" key="9">
    <source>
        <dbReference type="Pfam" id="PF12704"/>
    </source>
</evidence>
<evidence type="ECO:0000256" key="3">
    <source>
        <dbReference type="ARBA" id="ARBA00022692"/>
    </source>
</evidence>
<feature type="domain" description="ABC3 transporter permease C-terminal" evidence="8">
    <location>
        <begin position="243"/>
        <end position="362"/>
    </location>
</feature>
<feature type="domain" description="MacB-like periplasmic core" evidence="9">
    <location>
        <begin position="3"/>
        <end position="201"/>
    </location>
</feature>
<gene>
    <name evidence="10" type="ORF">RI060_27410</name>
</gene>
<dbReference type="InterPro" id="IPR025857">
    <property type="entry name" value="MacB_PCD"/>
</dbReference>
<feature type="transmembrane region" description="Helical" evidence="7">
    <location>
        <begin position="464"/>
        <end position="487"/>
    </location>
</feature>
<keyword evidence="5 7" id="KW-0472">Membrane</keyword>
<keyword evidence="4 7" id="KW-1133">Transmembrane helix</keyword>
<evidence type="ECO:0000313" key="11">
    <source>
        <dbReference type="Proteomes" id="UP001249394"/>
    </source>
</evidence>
<feature type="transmembrane region" description="Helical" evidence="7">
    <location>
        <begin position="697"/>
        <end position="724"/>
    </location>
</feature>
<feature type="transmembrane region" description="Helical" evidence="7">
    <location>
        <begin position="415"/>
        <end position="444"/>
    </location>
</feature>
<feature type="transmembrane region" description="Helical" evidence="7">
    <location>
        <begin position="287"/>
        <end position="315"/>
    </location>
</feature>